<dbReference type="InterPro" id="IPR038577">
    <property type="entry name" value="GT10-like_C_sf"/>
</dbReference>
<evidence type="ECO:0000259" key="1">
    <source>
        <dbReference type="Pfam" id="PF00852"/>
    </source>
</evidence>
<name>A0A3A1Y171_9GAMM</name>
<accession>A0A3A1Y171</accession>
<dbReference type="SUPFAM" id="SSF53756">
    <property type="entry name" value="UDP-Glycosyltransferase/glycogen phosphorylase"/>
    <property type="match status" value="1"/>
</dbReference>
<dbReference type="Pfam" id="PF00852">
    <property type="entry name" value="Glyco_transf_10"/>
    <property type="match status" value="1"/>
</dbReference>
<sequence>MADINHCGYWLGFSLEKQKSIFLYHKFDLQKLPHNLFLVSGFLRRFWTQSELERRASGYQEKLGWAPLLYHGYPYNAASCLGIPYKLKHGTSERSFYYDQEHSLEFAFSENSQDIYADYLDLALGIYLPEVISTRYCNYYHAPNYLVSQSVGLNTLYGLPTYAQVEAWIESFEQARRQAEVFKRPALSVCISRHDSLSGLRGVRGLIGDLFTEVTKDLHEAPVFYAGYFRNNTSDLHEHFNDDKIAYGKNFVFMICPENSYCPGYVSEKILEAFASGCIPIYWGGIESELDYFNEKAFVYFDPRKPKEFQERIRELVYDQGKLEEMIAQPCFLPGAAARIYLRYIYPIAVAFSNLMDGLNPYQLLKEPVDTTLEQEKAKAEAVLAQLGLVENKYQGLDRLPFKYYVDFEQYNEEEKQRLEYFVRHYNSK</sequence>
<feature type="domain" description="Fucosyltransferase C-terminal" evidence="1">
    <location>
        <begin position="245"/>
        <end position="320"/>
    </location>
</feature>
<comment type="caution">
    <text evidence="2">The sequence shown here is derived from an EMBL/GenBank/DDBJ whole genome shotgun (WGS) entry which is preliminary data.</text>
</comment>
<dbReference type="RefSeq" id="WP_119525821.1">
    <property type="nucleotide sequence ID" value="NZ_NRHC01000156.1"/>
</dbReference>
<reference evidence="2 3" key="1">
    <citation type="submission" date="2017-08" db="EMBL/GenBank/DDBJ databases">
        <title>Reclassification of Bisgaard taxon 37 and 44.</title>
        <authorList>
            <person name="Christensen H."/>
        </authorList>
    </citation>
    <scope>NUCLEOTIDE SEQUENCE [LARGE SCALE GENOMIC DNA]</scope>
    <source>
        <strain evidence="2 3">B96_3</strain>
    </source>
</reference>
<dbReference type="AlphaFoldDB" id="A0A3A1Y171"/>
<evidence type="ECO:0000313" key="2">
    <source>
        <dbReference type="EMBL" id="RIY31039.1"/>
    </source>
</evidence>
<protein>
    <recommendedName>
        <fullName evidence="1">Fucosyltransferase C-terminal domain-containing protein</fullName>
    </recommendedName>
</protein>
<organism evidence="2 3">
    <name type="scientific">Psittacicella hinzii</name>
    <dbReference type="NCBI Taxonomy" id="2028575"/>
    <lineage>
        <taxon>Bacteria</taxon>
        <taxon>Pseudomonadati</taxon>
        <taxon>Pseudomonadota</taxon>
        <taxon>Gammaproteobacteria</taxon>
        <taxon>Pasteurellales</taxon>
        <taxon>Psittacicellaceae</taxon>
        <taxon>Psittacicella</taxon>
    </lineage>
</organism>
<dbReference type="Gene3D" id="3.40.50.11660">
    <property type="entry name" value="Glycosyl transferase family 10, C-terminal domain"/>
    <property type="match status" value="1"/>
</dbReference>
<dbReference type="OrthoDB" id="5669520at2"/>
<dbReference type="Proteomes" id="UP000265691">
    <property type="component" value="Unassembled WGS sequence"/>
</dbReference>
<dbReference type="EMBL" id="NRHC01000156">
    <property type="protein sequence ID" value="RIY31039.1"/>
    <property type="molecule type" value="Genomic_DNA"/>
</dbReference>
<proteinExistence type="predicted"/>
<evidence type="ECO:0000313" key="3">
    <source>
        <dbReference type="Proteomes" id="UP000265691"/>
    </source>
</evidence>
<keyword evidence="3" id="KW-1185">Reference proteome</keyword>
<dbReference type="InterPro" id="IPR055270">
    <property type="entry name" value="Glyco_tran_10_C"/>
</dbReference>
<gene>
    <name evidence="2" type="ORF">CKF54_08015</name>
</gene>